<organism evidence="3 4">
    <name type="scientific">Dinghuibacter silviterrae</name>
    <dbReference type="NCBI Taxonomy" id="1539049"/>
    <lineage>
        <taxon>Bacteria</taxon>
        <taxon>Pseudomonadati</taxon>
        <taxon>Bacteroidota</taxon>
        <taxon>Chitinophagia</taxon>
        <taxon>Chitinophagales</taxon>
        <taxon>Chitinophagaceae</taxon>
        <taxon>Dinghuibacter</taxon>
    </lineage>
</organism>
<gene>
    <name evidence="3" type="ORF">EDB95_5368</name>
</gene>
<dbReference type="Pfam" id="PF17390">
    <property type="entry name" value="Bac_rhamnosid_C"/>
    <property type="match status" value="1"/>
</dbReference>
<dbReference type="InterPro" id="IPR008928">
    <property type="entry name" value="6-hairpin_glycosidase_sf"/>
</dbReference>
<dbReference type="Pfam" id="PF17389">
    <property type="entry name" value="Bac_rhamnosid6H"/>
    <property type="match status" value="1"/>
</dbReference>
<sequence>MRPWIFLVLFFWGDVSAQRAGDIPSDFKAAWIGCPGVPAKAYGVYHFRKTFTLSAAPGRFLIHVSADNRYRLWVNGHFVCAGPARSDLAHWYFETVDIGPLLQPGDNVIAALVWNMGEYAPVAQVSNQTGFLLQGALVNTNSSWRVFHDTAYAPLPVDLHSYYVVGPGDHVRGDAYPWGWEQPGFSDSGWSHASYVDHAFLFGSGTDNRWTLEPRNIPLFPETLQRIPSVRRGGLSGFLQGTPTTIPPSSHVSLLLDQTYNTVAYPSLLVSGGRGATIRMSYAEALFDSAGRKGNRNDIEGKKLTGNADLFEPDGGPHRLFRPLWFRTYRYVQLDITTGADSLVIDDLYGMRTGYPFEAKASFSCNDSSLSDIWRVGWRTALMCAGENYFDCPYYEQLQYEGDTRIQSLISLYVTGDDRLMRKAILDFYHSRIPEGLTQGRYPSNRLQVIPPFSLYWVSMVYDYWMHRGDSAFIEPLLLPIQEVLHWYAGHVDSLDMLGPMNWWSFVDWDDQFPGGVPDGATNGHSSVVTLQYAYTLNQAAALFADFGMPALASQYRSLAHRLCAGTYRSCFDASRGLMANTPSRTTFSQHASIMGVLSGALPGSVMRRVLSDTGISQTTFYYRFYLTRALKVAGLGDLYYSQLGPWRDMLARGLTTFAEKPDPTRSDCHAWSASPNYDFLATICGIVPAAPGFSQVLIQPCMGPLTEVRGSMPVPAGMVSVHLLRHGEHVTGNVELPSGVKGRFVWKGRVVSLQGGRQEISL</sequence>
<dbReference type="Proteomes" id="UP000294498">
    <property type="component" value="Unassembled WGS sequence"/>
</dbReference>
<dbReference type="InterPro" id="IPR035398">
    <property type="entry name" value="Bac_rhamnosid_C"/>
</dbReference>
<name>A0A4R8DJ24_9BACT</name>
<evidence type="ECO:0000313" key="4">
    <source>
        <dbReference type="Proteomes" id="UP000294498"/>
    </source>
</evidence>
<accession>A0A4R8DJ24</accession>
<feature type="domain" description="Alpha-L-rhamnosidase C-terminal" evidence="2">
    <location>
        <begin position="686"/>
        <end position="745"/>
    </location>
</feature>
<protein>
    <submittedName>
        <fullName evidence="3">Alpha-L-rhamnosidase-like protein</fullName>
    </submittedName>
</protein>
<dbReference type="PANTHER" id="PTHR34987">
    <property type="entry name" value="C, PUTATIVE (AFU_ORTHOLOGUE AFUA_3G02880)-RELATED"/>
    <property type="match status" value="1"/>
</dbReference>
<dbReference type="Gene3D" id="1.50.10.10">
    <property type="match status" value="1"/>
</dbReference>
<dbReference type="GO" id="GO:0005975">
    <property type="term" value="P:carbohydrate metabolic process"/>
    <property type="evidence" value="ECO:0007669"/>
    <property type="project" value="InterPro"/>
</dbReference>
<dbReference type="SUPFAM" id="SSF49785">
    <property type="entry name" value="Galactose-binding domain-like"/>
    <property type="match status" value="1"/>
</dbReference>
<comment type="caution">
    <text evidence="3">The sequence shown here is derived from an EMBL/GenBank/DDBJ whole genome shotgun (WGS) entry which is preliminary data.</text>
</comment>
<dbReference type="AlphaFoldDB" id="A0A4R8DJ24"/>
<proteinExistence type="predicted"/>
<keyword evidence="4" id="KW-1185">Reference proteome</keyword>
<dbReference type="InterPro" id="IPR008979">
    <property type="entry name" value="Galactose-bd-like_sf"/>
</dbReference>
<feature type="domain" description="Alpha-L-rhamnosidase six-hairpin glycosidase" evidence="1">
    <location>
        <begin position="360"/>
        <end position="677"/>
    </location>
</feature>
<dbReference type="PANTHER" id="PTHR34987:SF2">
    <property type="entry name" value="B, PUTATIVE (AFU_ORTHOLOGUE AFUA_7G05040)-RELATED"/>
    <property type="match status" value="1"/>
</dbReference>
<dbReference type="EMBL" id="SODV01000002">
    <property type="protein sequence ID" value="TDW97518.1"/>
    <property type="molecule type" value="Genomic_DNA"/>
</dbReference>
<dbReference type="InterPro" id="IPR012341">
    <property type="entry name" value="6hp_glycosidase-like_sf"/>
</dbReference>
<dbReference type="SUPFAM" id="SSF48208">
    <property type="entry name" value="Six-hairpin glycosidases"/>
    <property type="match status" value="1"/>
</dbReference>
<evidence type="ECO:0000259" key="1">
    <source>
        <dbReference type="Pfam" id="PF17389"/>
    </source>
</evidence>
<evidence type="ECO:0000313" key="3">
    <source>
        <dbReference type="EMBL" id="TDW97518.1"/>
    </source>
</evidence>
<reference evidence="3 4" key="1">
    <citation type="submission" date="2019-03" db="EMBL/GenBank/DDBJ databases">
        <title>Genomic Encyclopedia of Type Strains, Phase IV (KMG-IV): sequencing the most valuable type-strain genomes for metagenomic binning, comparative biology and taxonomic classification.</title>
        <authorList>
            <person name="Goeker M."/>
        </authorList>
    </citation>
    <scope>NUCLEOTIDE SEQUENCE [LARGE SCALE GENOMIC DNA]</scope>
    <source>
        <strain evidence="3 4">DSM 100059</strain>
    </source>
</reference>
<dbReference type="Gene3D" id="2.60.420.10">
    <property type="entry name" value="Maltose phosphorylase, domain 3"/>
    <property type="match status" value="1"/>
</dbReference>
<evidence type="ECO:0000259" key="2">
    <source>
        <dbReference type="Pfam" id="PF17390"/>
    </source>
</evidence>
<dbReference type="OrthoDB" id="9815108at2"/>
<dbReference type="InterPro" id="IPR035396">
    <property type="entry name" value="Bac_rhamnosid6H"/>
</dbReference>
<dbReference type="Gene3D" id="2.60.120.260">
    <property type="entry name" value="Galactose-binding domain-like"/>
    <property type="match status" value="1"/>
</dbReference>
<dbReference type="RefSeq" id="WP_133999888.1">
    <property type="nucleotide sequence ID" value="NZ_SODV01000002.1"/>
</dbReference>